<evidence type="ECO:0000259" key="1">
    <source>
        <dbReference type="Pfam" id="PF05523"/>
    </source>
</evidence>
<accession>A0ABU8NV48</accession>
<name>A0ABU8NV48_9SPHI</name>
<dbReference type="Proteomes" id="UP001378956">
    <property type="component" value="Unassembled WGS sequence"/>
</dbReference>
<proteinExistence type="predicted"/>
<organism evidence="2 3">
    <name type="scientific">Pedobacter panaciterrae</name>
    <dbReference type="NCBI Taxonomy" id="363849"/>
    <lineage>
        <taxon>Bacteria</taxon>
        <taxon>Pseudomonadati</taxon>
        <taxon>Bacteroidota</taxon>
        <taxon>Sphingobacteriia</taxon>
        <taxon>Sphingobacteriales</taxon>
        <taxon>Sphingobacteriaceae</taxon>
        <taxon>Pedobacter</taxon>
    </lineage>
</organism>
<sequence>MAYQISLKTFTDARGNLTVIEKVIPFDVKRIFYIYGVDDSVRGGHRHHKTIQAAICIQGSCIITNNDGEKEEEFTLDTPDKCLILEPKDWHQMKNFTDDAILMVLASEYFDAEDYIYENYI</sequence>
<dbReference type="Pfam" id="PF05523">
    <property type="entry name" value="FdtA"/>
    <property type="match status" value="1"/>
</dbReference>
<comment type="caution">
    <text evidence="2">The sequence shown here is derived from an EMBL/GenBank/DDBJ whole genome shotgun (WGS) entry which is preliminary data.</text>
</comment>
<evidence type="ECO:0000313" key="3">
    <source>
        <dbReference type="Proteomes" id="UP001378956"/>
    </source>
</evidence>
<dbReference type="InterPro" id="IPR008894">
    <property type="entry name" value="QdtA_cupin_dom"/>
</dbReference>
<dbReference type="RefSeq" id="WP_068886790.1">
    <property type="nucleotide sequence ID" value="NZ_CBFGNQ010000017.1"/>
</dbReference>
<feature type="domain" description="Sugar 3,4-ketoisomerase QdtA cupin" evidence="1">
    <location>
        <begin position="5"/>
        <end position="118"/>
    </location>
</feature>
<dbReference type="Gene3D" id="2.60.120.10">
    <property type="entry name" value="Jelly Rolls"/>
    <property type="match status" value="1"/>
</dbReference>
<keyword evidence="3" id="KW-1185">Reference proteome</keyword>
<reference evidence="2 3" key="1">
    <citation type="submission" date="2024-03" db="EMBL/GenBank/DDBJ databases">
        <title>Sequence of Lycoming College Course Isolates.</title>
        <authorList>
            <person name="Plotts O."/>
            <person name="Newman J."/>
        </authorList>
    </citation>
    <scope>NUCLEOTIDE SEQUENCE [LARGE SCALE GENOMIC DNA]</scope>
    <source>
        <strain evidence="2 3">CJB-3</strain>
    </source>
</reference>
<protein>
    <submittedName>
        <fullName evidence="2">FdtA/QdtA family cupin domain-containing protein</fullName>
    </submittedName>
</protein>
<dbReference type="CDD" id="cd20292">
    <property type="entry name" value="cupin_QdtA-like"/>
    <property type="match status" value="1"/>
</dbReference>
<dbReference type="InterPro" id="IPR014710">
    <property type="entry name" value="RmlC-like_jellyroll"/>
</dbReference>
<dbReference type="InterPro" id="IPR011051">
    <property type="entry name" value="RmlC_Cupin_sf"/>
</dbReference>
<evidence type="ECO:0000313" key="2">
    <source>
        <dbReference type="EMBL" id="MEJ2905873.1"/>
    </source>
</evidence>
<dbReference type="EMBL" id="JBBEUB010000017">
    <property type="protein sequence ID" value="MEJ2905873.1"/>
    <property type="molecule type" value="Genomic_DNA"/>
</dbReference>
<dbReference type="SUPFAM" id="SSF51182">
    <property type="entry name" value="RmlC-like cupins"/>
    <property type="match status" value="1"/>
</dbReference>
<gene>
    <name evidence="2" type="ORF">WAE58_25735</name>
</gene>